<feature type="chain" id="PRO_5022119951" evidence="9">
    <location>
        <begin position="26"/>
        <end position="486"/>
    </location>
</feature>
<gene>
    <name evidence="11" type="primary">mscS_3</name>
    <name evidence="11" type="ORF">K239x_39450</name>
</gene>
<feature type="region of interest" description="Disordered" evidence="7">
    <location>
        <begin position="418"/>
        <end position="486"/>
    </location>
</feature>
<keyword evidence="6 8" id="KW-0472">Membrane</keyword>
<dbReference type="PROSITE" id="PS50914">
    <property type="entry name" value="BON"/>
    <property type="match status" value="1"/>
</dbReference>
<protein>
    <submittedName>
        <fullName evidence="11">Small-conductance mechanosensitive channel</fullName>
    </submittedName>
</protein>
<sequence length="486" mass="52113" precursor="true">MLLQFHFPVAALWLIFIVATPPAFGQDESPTAEEVAAEVTADTADESVAVNVAKEVQVDPVNSDDKIANRLQEIMEATGWFISPLAEVDRGVAFLSGEADSQKHQRWAEETAMNTADVVAVVNRISVAEKPLWNFAPAIASLKQLGREFTGVLPLILVALLVGVMSYYTAVLSARSTRWLMQSRIDSKLLRQVAGNAIGVFVFIVGMYIALRVSGLTRLAVTLLGGTGLVGLALGFAFRDIAENYLASILISLNHPFRVGDLIEVEGATGFVRKVTTRGTILNTLEGNQIQMPNSTVYKGQITNFTATPLSRRDFSVGIGFDDSATEAQEIIMDVLDDHAAVVSDPAPIVIVESLGAATVNLRVLYWFNQDKHSALKVSSSVIRQVKQKLTAAKITMPDEARELVFPQGVPVRMLESQEALASTSGSQPIDRDSAGSAAELQSADVSQSPEAEATAGEGDLSSEQDDVMRATAGDAIVQNEANLIG</sequence>
<evidence type="ECO:0000313" key="12">
    <source>
        <dbReference type="Proteomes" id="UP000319817"/>
    </source>
</evidence>
<feature type="transmembrane region" description="Helical" evidence="8">
    <location>
        <begin position="217"/>
        <end position="238"/>
    </location>
</feature>
<dbReference type="RefSeq" id="WP_145419695.1">
    <property type="nucleotide sequence ID" value="NZ_CP036526.1"/>
</dbReference>
<keyword evidence="4 8" id="KW-0812">Transmembrane</keyword>
<feature type="transmembrane region" description="Helical" evidence="8">
    <location>
        <begin position="151"/>
        <end position="172"/>
    </location>
</feature>
<accession>A0A517NXT7</accession>
<organism evidence="11 12">
    <name type="scientific">Stieleria marina</name>
    <dbReference type="NCBI Taxonomy" id="1930275"/>
    <lineage>
        <taxon>Bacteria</taxon>
        <taxon>Pseudomonadati</taxon>
        <taxon>Planctomycetota</taxon>
        <taxon>Planctomycetia</taxon>
        <taxon>Pirellulales</taxon>
        <taxon>Pirellulaceae</taxon>
        <taxon>Stieleria</taxon>
    </lineage>
</organism>
<dbReference type="GO" id="GO:0008381">
    <property type="term" value="F:mechanosensitive monoatomic ion channel activity"/>
    <property type="evidence" value="ECO:0007669"/>
    <property type="project" value="InterPro"/>
</dbReference>
<dbReference type="Pfam" id="PF04972">
    <property type="entry name" value="BON"/>
    <property type="match status" value="1"/>
</dbReference>
<dbReference type="PANTHER" id="PTHR30221:SF1">
    <property type="entry name" value="SMALL-CONDUCTANCE MECHANOSENSITIVE CHANNEL"/>
    <property type="match status" value="1"/>
</dbReference>
<reference evidence="11 12" key="1">
    <citation type="submission" date="2019-02" db="EMBL/GenBank/DDBJ databases">
        <title>Deep-cultivation of Planctomycetes and their phenomic and genomic characterization uncovers novel biology.</title>
        <authorList>
            <person name="Wiegand S."/>
            <person name="Jogler M."/>
            <person name="Boedeker C."/>
            <person name="Pinto D."/>
            <person name="Vollmers J."/>
            <person name="Rivas-Marin E."/>
            <person name="Kohn T."/>
            <person name="Peeters S.H."/>
            <person name="Heuer A."/>
            <person name="Rast P."/>
            <person name="Oberbeckmann S."/>
            <person name="Bunk B."/>
            <person name="Jeske O."/>
            <person name="Meyerdierks A."/>
            <person name="Storesund J.E."/>
            <person name="Kallscheuer N."/>
            <person name="Luecker S."/>
            <person name="Lage O.M."/>
            <person name="Pohl T."/>
            <person name="Merkel B.J."/>
            <person name="Hornburger P."/>
            <person name="Mueller R.-W."/>
            <person name="Bruemmer F."/>
            <person name="Labrenz M."/>
            <person name="Spormann A.M."/>
            <person name="Op den Camp H."/>
            <person name="Overmann J."/>
            <person name="Amann R."/>
            <person name="Jetten M.S.M."/>
            <person name="Mascher T."/>
            <person name="Medema M.H."/>
            <person name="Devos D.P."/>
            <person name="Kaster A.-K."/>
            <person name="Ovreas L."/>
            <person name="Rohde M."/>
            <person name="Galperin M.Y."/>
            <person name="Jogler C."/>
        </authorList>
    </citation>
    <scope>NUCLEOTIDE SEQUENCE [LARGE SCALE GENOMIC DNA]</scope>
    <source>
        <strain evidence="11 12">K23_9</strain>
    </source>
</reference>
<evidence type="ECO:0000256" key="9">
    <source>
        <dbReference type="SAM" id="SignalP"/>
    </source>
</evidence>
<dbReference type="Proteomes" id="UP000319817">
    <property type="component" value="Chromosome"/>
</dbReference>
<feature type="transmembrane region" description="Helical" evidence="8">
    <location>
        <begin position="193"/>
        <end position="211"/>
    </location>
</feature>
<dbReference type="AlphaFoldDB" id="A0A517NXT7"/>
<dbReference type="InterPro" id="IPR010920">
    <property type="entry name" value="LSM_dom_sf"/>
</dbReference>
<dbReference type="Gene3D" id="1.10.287.1260">
    <property type="match status" value="1"/>
</dbReference>
<dbReference type="GO" id="GO:0005886">
    <property type="term" value="C:plasma membrane"/>
    <property type="evidence" value="ECO:0007669"/>
    <property type="project" value="UniProtKB-SubCell"/>
</dbReference>
<dbReference type="PANTHER" id="PTHR30221">
    <property type="entry name" value="SMALL-CONDUCTANCE MECHANOSENSITIVE CHANNEL"/>
    <property type="match status" value="1"/>
</dbReference>
<evidence type="ECO:0000256" key="2">
    <source>
        <dbReference type="ARBA" id="ARBA00008017"/>
    </source>
</evidence>
<dbReference type="Gene3D" id="2.30.30.60">
    <property type="match status" value="1"/>
</dbReference>
<dbReference type="InterPro" id="IPR006685">
    <property type="entry name" value="MscS_channel_2nd"/>
</dbReference>
<evidence type="ECO:0000256" key="7">
    <source>
        <dbReference type="SAM" id="MobiDB-lite"/>
    </source>
</evidence>
<dbReference type="SUPFAM" id="SSF82689">
    <property type="entry name" value="Mechanosensitive channel protein MscS (YggB), C-terminal domain"/>
    <property type="match status" value="1"/>
</dbReference>
<dbReference type="InterPro" id="IPR023408">
    <property type="entry name" value="MscS_beta-dom_sf"/>
</dbReference>
<keyword evidence="5 8" id="KW-1133">Transmembrane helix</keyword>
<evidence type="ECO:0000256" key="8">
    <source>
        <dbReference type="SAM" id="Phobius"/>
    </source>
</evidence>
<dbReference type="Pfam" id="PF21082">
    <property type="entry name" value="MS_channel_3rd"/>
    <property type="match status" value="1"/>
</dbReference>
<keyword evidence="9" id="KW-0732">Signal</keyword>
<evidence type="ECO:0000256" key="6">
    <source>
        <dbReference type="ARBA" id="ARBA00023136"/>
    </source>
</evidence>
<evidence type="ECO:0000256" key="5">
    <source>
        <dbReference type="ARBA" id="ARBA00022989"/>
    </source>
</evidence>
<comment type="similarity">
    <text evidence="2">Belongs to the MscS (TC 1.A.23) family.</text>
</comment>
<evidence type="ECO:0000256" key="1">
    <source>
        <dbReference type="ARBA" id="ARBA00004651"/>
    </source>
</evidence>
<evidence type="ECO:0000259" key="10">
    <source>
        <dbReference type="PROSITE" id="PS50914"/>
    </source>
</evidence>
<dbReference type="Gene3D" id="3.30.70.100">
    <property type="match status" value="1"/>
</dbReference>
<evidence type="ECO:0000256" key="3">
    <source>
        <dbReference type="ARBA" id="ARBA00022475"/>
    </source>
</evidence>
<proteinExistence type="inferred from homology"/>
<dbReference type="InterPro" id="IPR049278">
    <property type="entry name" value="MS_channel_C"/>
</dbReference>
<dbReference type="Pfam" id="PF00924">
    <property type="entry name" value="MS_channel_2nd"/>
    <property type="match status" value="1"/>
</dbReference>
<dbReference type="InterPro" id="IPR045275">
    <property type="entry name" value="MscS_archaea/bacteria_type"/>
</dbReference>
<keyword evidence="3" id="KW-1003">Cell membrane</keyword>
<feature type="domain" description="BON" evidence="10">
    <location>
        <begin position="63"/>
        <end position="129"/>
    </location>
</feature>
<evidence type="ECO:0000256" key="4">
    <source>
        <dbReference type="ARBA" id="ARBA00022692"/>
    </source>
</evidence>
<dbReference type="SUPFAM" id="SSF50182">
    <property type="entry name" value="Sm-like ribonucleoproteins"/>
    <property type="match status" value="1"/>
</dbReference>
<feature type="signal peptide" evidence="9">
    <location>
        <begin position="1"/>
        <end position="25"/>
    </location>
</feature>
<dbReference type="EMBL" id="CP036526">
    <property type="protein sequence ID" value="QDT11943.1"/>
    <property type="molecule type" value="Genomic_DNA"/>
</dbReference>
<dbReference type="OrthoDB" id="9793781at2"/>
<dbReference type="InterPro" id="IPR007055">
    <property type="entry name" value="BON_dom"/>
</dbReference>
<dbReference type="InterPro" id="IPR011066">
    <property type="entry name" value="MscS_channel_C_sf"/>
</dbReference>
<evidence type="ECO:0000313" key="11">
    <source>
        <dbReference type="EMBL" id="QDT11943.1"/>
    </source>
</evidence>
<name>A0A517NXT7_9BACT</name>
<keyword evidence="12" id="KW-1185">Reference proteome</keyword>
<comment type="subcellular location">
    <subcellularLocation>
        <location evidence="1">Cell membrane</location>
        <topology evidence="1">Multi-pass membrane protein</topology>
    </subcellularLocation>
</comment>